<dbReference type="InterPro" id="IPR008900">
    <property type="entry name" value="Zot_N"/>
</dbReference>
<reference evidence="4 5" key="1">
    <citation type="submission" date="2019-08" db="EMBL/GenBank/DDBJ databases">
        <authorList>
            <person name="Peeters C."/>
        </authorList>
    </citation>
    <scope>NUCLEOTIDE SEQUENCE [LARGE SCALE GENOMIC DNA]</scope>
    <source>
        <strain evidence="4 5">LMG 31113</strain>
    </source>
</reference>
<dbReference type="AlphaFoldDB" id="A0A5E4S7X5"/>
<accession>A0A5E4S7X5</accession>
<evidence type="ECO:0000256" key="2">
    <source>
        <dbReference type="SAM" id="Phobius"/>
    </source>
</evidence>
<sequence>MPINVYTGLMRSGKSFEVVRSVIVEAIAQGRRVVTNVDGISHERVRDYVAAKRKFPVEQLGSVVHVTNDDVFRQDFLPFYDDVKTAHTDTVVQPGDLVCIDEAWRFWGTDCKLLKEHKSFFLEHGHFTHPETGVACDLVLMIQDMGTLHRFVKNVVAFSFRTHKKVSLGMSRVYSVNMFEGWKQNAKTSIGTWVRKYDPEIFPLYQSFKDGAKGTMVNVDARQNIFNSRKLWGMAVVFAGLAGFSVWSAYSFFHQNDGDGAVSSRAMPSANHDEAQTASQLDQAPEGGASGQSSALASTAWRIVGSVTAGGNSFVVIATPSGRLRLESPSLFVNADALQTGEVDGQHVTTWSGPETKSSASPVGLQ</sequence>
<name>A0A5E4S7X5_9BURK</name>
<dbReference type="Pfam" id="PF05707">
    <property type="entry name" value="Zot"/>
    <property type="match status" value="1"/>
</dbReference>
<feature type="domain" description="Zona occludens toxin N-terminal" evidence="3">
    <location>
        <begin position="3"/>
        <end position="211"/>
    </location>
</feature>
<organism evidence="4 5">
    <name type="scientific">Pandoraea fibrosis</name>
    <dbReference type="NCBI Taxonomy" id="1891094"/>
    <lineage>
        <taxon>Bacteria</taxon>
        <taxon>Pseudomonadati</taxon>
        <taxon>Pseudomonadota</taxon>
        <taxon>Betaproteobacteria</taxon>
        <taxon>Burkholderiales</taxon>
        <taxon>Burkholderiaceae</taxon>
        <taxon>Pandoraea</taxon>
    </lineage>
</organism>
<keyword evidence="2" id="KW-0472">Membrane</keyword>
<dbReference type="InterPro" id="IPR027417">
    <property type="entry name" value="P-loop_NTPase"/>
</dbReference>
<evidence type="ECO:0000256" key="1">
    <source>
        <dbReference type="SAM" id="MobiDB-lite"/>
    </source>
</evidence>
<feature type="region of interest" description="Disordered" evidence="1">
    <location>
        <begin position="345"/>
        <end position="366"/>
    </location>
</feature>
<feature type="transmembrane region" description="Helical" evidence="2">
    <location>
        <begin position="231"/>
        <end position="253"/>
    </location>
</feature>
<dbReference type="Gene3D" id="3.40.50.300">
    <property type="entry name" value="P-loop containing nucleotide triphosphate hydrolases"/>
    <property type="match status" value="1"/>
</dbReference>
<proteinExistence type="predicted"/>
<feature type="region of interest" description="Disordered" evidence="1">
    <location>
        <begin position="263"/>
        <end position="292"/>
    </location>
</feature>
<dbReference type="OrthoDB" id="8479507at2"/>
<gene>
    <name evidence="4" type="ORF">PFI31113_00598</name>
</gene>
<evidence type="ECO:0000313" key="5">
    <source>
        <dbReference type="Proteomes" id="UP000382577"/>
    </source>
</evidence>
<evidence type="ECO:0000313" key="4">
    <source>
        <dbReference type="EMBL" id="VVD70902.1"/>
    </source>
</evidence>
<evidence type="ECO:0000259" key="3">
    <source>
        <dbReference type="Pfam" id="PF05707"/>
    </source>
</evidence>
<dbReference type="EMBL" id="CABPRW010000001">
    <property type="protein sequence ID" value="VVD70902.1"/>
    <property type="molecule type" value="Genomic_DNA"/>
</dbReference>
<protein>
    <submittedName>
        <fullName evidence="4">Zonular occludens toxin</fullName>
    </submittedName>
</protein>
<keyword evidence="2" id="KW-0812">Transmembrane</keyword>
<dbReference type="RefSeq" id="WP_150598623.1">
    <property type="nucleotide sequence ID" value="NZ_CABPRW010000001.1"/>
</dbReference>
<dbReference type="Proteomes" id="UP000382577">
    <property type="component" value="Unassembled WGS sequence"/>
</dbReference>
<feature type="compositionally biased region" description="Polar residues" evidence="1">
    <location>
        <begin position="347"/>
        <end position="366"/>
    </location>
</feature>
<keyword evidence="2" id="KW-1133">Transmembrane helix</keyword>